<dbReference type="InterPro" id="IPR036179">
    <property type="entry name" value="Ig-like_dom_sf"/>
</dbReference>
<reference evidence="1" key="1">
    <citation type="journal article" date="2023" name="bioRxiv">
        <title>Scaffold-level genome assemblies of two parasitoid biocontrol wasps reveal the parthenogenesis mechanism and an associated novel virus.</title>
        <authorList>
            <person name="Inwood S."/>
            <person name="Skelly J."/>
            <person name="Guhlin J."/>
            <person name="Harrop T."/>
            <person name="Goldson S."/>
            <person name="Dearden P."/>
        </authorList>
    </citation>
    <scope>NUCLEOTIDE SEQUENCE</scope>
    <source>
        <strain evidence="1">Lincoln</strain>
        <tissue evidence="1">Whole body</tissue>
    </source>
</reference>
<proteinExistence type="predicted"/>
<evidence type="ECO:0000313" key="1">
    <source>
        <dbReference type="EMBL" id="KAK0182902.1"/>
    </source>
</evidence>
<dbReference type="Proteomes" id="UP001168972">
    <property type="component" value="Unassembled WGS sequence"/>
</dbReference>
<dbReference type="EMBL" id="JAQQBR010000001">
    <property type="protein sequence ID" value="KAK0182902.1"/>
    <property type="molecule type" value="Genomic_DNA"/>
</dbReference>
<keyword evidence="2" id="KW-1185">Reference proteome</keyword>
<dbReference type="PANTHER" id="PTHR23278:SF28">
    <property type="entry name" value="SIDESTEP IV, ISOFORM C"/>
    <property type="match status" value="1"/>
</dbReference>
<dbReference type="PANTHER" id="PTHR23278">
    <property type="entry name" value="SIDESTEP PROTEIN"/>
    <property type="match status" value="1"/>
</dbReference>
<reference evidence="1" key="2">
    <citation type="submission" date="2023-03" db="EMBL/GenBank/DDBJ databases">
        <authorList>
            <person name="Inwood S.N."/>
            <person name="Skelly J.G."/>
            <person name="Guhlin J."/>
            <person name="Harrop T.W.R."/>
            <person name="Goldson S.G."/>
            <person name="Dearden P.K."/>
        </authorList>
    </citation>
    <scope>NUCLEOTIDE SEQUENCE</scope>
    <source>
        <strain evidence="1">Lincoln</strain>
        <tissue evidence="1">Whole body</tissue>
    </source>
</reference>
<sequence>MPLRNLRLTLNFIGDDSYRQNNYTKIYDARNGQQGKVKLWSDPLFWGSRAIFRLGPPAQLQIQDVRPTDEAVYRCRIDFRNSPTRNMKVNFTVIRKS</sequence>
<dbReference type="Gene3D" id="2.60.40.10">
    <property type="entry name" value="Immunoglobulins"/>
    <property type="match status" value="1"/>
</dbReference>
<comment type="caution">
    <text evidence="1">The sequence shown here is derived from an EMBL/GenBank/DDBJ whole genome shotgun (WGS) entry which is preliminary data.</text>
</comment>
<dbReference type="SUPFAM" id="SSF48726">
    <property type="entry name" value="Immunoglobulin"/>
    <property type="match status" value="1"/>
</dbReference>
<name>A0AA39G7D1_MICHY</name>
<protein>
    <recommendedName>
        <fullName evidence="3">Ig-like domain-containing protein</fullName>
    </recommendedName>
</protein>
<organism evidence="1 2">
    <name type="scientific">Microctonus hyperodae</name>
    <name type="common">Parasitoid wasp</name>
    <dbReference type="NCBI Taxonomy" id="165561"/>
    <lineage>
        <taxon>Eukaryota</taxon>
        <taxon>Metazoa</taxon>
        <taxon>Ecdysozoa</taxon>
        <taxon>Arthropoda</taxon>
        <taxon>Hexapoda</taxon>
        <taxon>Insecta</taxon>
        <taxon>Pterygota</taxon>
        <taxon>Neoptera</taxon>
        <taxon>Endopterygota</taxon>
        <taxon>Hymenoptera</taxon>
        <taxon>Apocrita</taxon>
        <taxon>Ichneumonoidea</taxon>
        <taxon>Braconidae</taxon>
        <taxon>Euphorinae</taxon>
        <taxon>Microctonus</taxon>
    </lineage>
</organism>
<evidence type="ECO:0000313" key="2">
    <source>
        <dbReference type="Proteomes" id="UP001168972"/>
    </source>
</evidence>
<gene>
    <name evidence="1" type="ORF">PV327_000989</name>
</gene>
<dbReference type="InterPro" id="IPR013783">
    <property type="entry name" value="Ig-like_fold"/>
</dbReference>
<accession>A0AA39G7D1</accession>
<dbReference type="AlphaFoldDB" id="A0AA39G7D1"/>
<evidence type="ECO:0008006" key="3">
    <source>
        <dbReference type="Google" id="ProtNLM"/>
    </source>
</evidence>